<keyword evidence="3" id="KW-1163">Viral penetration into host nucleus</keyword>
<dbReference type="GO" id="GO:0039615">
    <property type="term" value="C:T=1 icosahedral viral capsid"/>
    <property type="evidence" value="ECO:0007669"/>
    <property type="project" value="UniProtKB-KW"/>
</dbReference>
<feature type="region of interest" description="Disordered" evidence="8">
    <location>
        <begin position="1"/>
        <end position="31"/>
    </location>
</feature>
<proteinExistence type="inferred from homology"/>
<evidence type="ECO:0000256" key="3">
    <source>
        <dbReference type="ARBA" id="ARBA00022524"/>
    </source>
</evidence>
<keyword evidence="5" id="KW-0945">Host-virus interaction</keyword>
<dbReference type="GO" id="GO:0043657">
    <property type="term" value="C:host cell"/>
    <property type="evidence" value="ECO:0007669"/>
    <property type="project" value="GOC"/>
</dbReference>
<evidence type="ECO:0000256" key="5">
    <source>
        <dbReference type="ARBA" id="ARBA00022804"/>
    </source>
</evidence>
<evidence type="ECO:0000256" key="8">
    <source>
        <dbReference type="SAM" id="MobiDB-lite"/>
    </source>
</evidence>
<dbReference type="InterPro" id="IPR038652">
    <property type="entry name" value="Circovirus_capsid_sf"/>
</dbReference>
<evidence type="ECO:0000256" key="6">
    <source>
        <dbReference type="ARBA" id="ARBA00022890"/>
    </source>
</evidence>
<evidence type="ECO:0000256" key="7">
    <source>
        <dbReference type="ARBA" id="ARBA00046863"/>
    </source>
</evidence>
<name>A0A8A4XC54_9VIRU</name>
<dbReference type="InterPro" id="IPR003383">
    <property type="entry name" value="Circovirus_capsid"/>
</dbReference>
<keyword evidence="6" id="KW-1164">Virus endocytosis by host</keyword>
<sequence length="220" mass="25709">MAYKRKRRTYRRKTYRRKTPRRYKRSFRRKGRNSPKLFHVKRAGQVSVVTTTATIDYTASGFFRLSDVFASTDFTGLFDHYRINCVVLKFIPDQGGHPDGSWSNRTPPVMYNPQFHWAIDYNDNNPVPTNQLVEYQSYKTRPFTRPITIKVFPRASQPIWISSISTGYASAARKTWIDTASANVGHYAIKFAVDNFNHPQSQIMNFKIRPIYYISFKGVK</sequence>
<organism evidence="9">
    <name type="scientific">Phoenicopteridae CRESS-DNA-virus sp</name>
    <dbReference type="NCBI Taxonomy" id="2815051"/>
    <lineage>
        <taxon>Viruses</taxon>
        <taxon>Monodnaviria</taxon>
        <taxon>Shotokuvirae</taxon>
        <taxon>Cressdnaviricota</taxon>
    </lineage>
</organism>
<keyword evidence="2" id="KW-0946">Virion</keyword>
<evidence type="ECO:0000256" key="2">
    <source>
        <dbReference type="ARBA" id="ARBA00022431"/>
    </source>
</evidence>
<comment type="similarity">
    <text evidence="1">Belongs to the circoviridae capsid protein family.</text>
</comment>
<keyword evidence="5" id="KW-1161">Viral attachment to host cell</keyword>
<keyword evidence="5" id="KW-1160">Virus entry into host cell</keyword>
<evidence type="ECO:0000313" key="9">
    <source>
        <dbReference type="EMBL" id="QTE03412.1"/>
    </source>
</evidence>
<protein>
    <submittedName>
        <fullName evidence="9">Capsid protein</fullName>
    </submittedName>
</protein>
<dbReference type="Gene3D" id="2.60.120.950">
    <property type="entry name" value="Circovirus capsid protein"/>
    <property type="match status" value="1"/>
</dbReference>
<evidence type="ECO:0000256" key="1">
    <source>
        <dbReference type="ARBA" id="ARBA00010301"/>
    </source>
</evidence>
<dbReference type="Pfam" id="PF02443">
    <property type="entry name" value="Circo_capsid"/>
    <property type="match status" value="1"/>
</dbReference>
<reference evidence="9" key="1">
    <citation type="submission" date="2020-10" db="EMBL/GenBank/DDBJ databases">
        <title>CRESS DNA virus dark matter in the feces of wild birds.</title>
        <authorList>
            <person name="Yang S."/>
            <person name="Zhang W."/>
        </authorList>
    </citation>
    <scope>NUCLEOTIDE SEQUENCE</scope>
    <source>
        <strain evidence="9">Fmg67cir2</strain>
    </source>
</reference>
<dbReference type="GO" id="GO:0075509">
    <property type="term" value="P:endocytosis involved in viral entry into host cell"/>
    <property type="evidence" value="ECO:0007669"/>
    <property type="project" value="UniProtKB-KW"/>
</dbReference>
<accession>A0A8A4XC54</accession>
<keyword evidence="4" id="KW-1162">Viral penetration into host cytoplasm</keyword>
<evidence type="ECO:0000256" key="4">
    <source>
        <dbReference type="ARBA" id="ARBA00022595"/>
    </source>
</evidence>
<dbReference type="GO" id="GO:0019062">
    <property type="term" value="P:virion attachment to host cell"/>
    <property type="evidence" value="ECO:0007669"/>
    <property type="project" value="UniProtKB-KW"/>
</dbReference>
<keyword evidence="2" id="KW-0167">Capsid protein</keyword>
<dbReference type="GO" id="GO:0019069">
    <property type="term" value="P:viral capsid assembly"/>
    <property type="evidence" value="ECO:0007669"/>
    <property type="project" value="InterPro"/>
</dbReference>
<comment type="subunit">
    <text evidence="7">Homomultimer. Assembles in the nucleus, presumably in an immature form, then migrates to the cytoplasm once assembled as mature virion. Interacts with Rep; this interaction relocates Rep into the nucleus.</text>
</comment>
<dbReference type="GO" id="GO:0075732">
    <property type="term" value="P:viral penetration into host nucleus"/>
    <property type="evidence" value="ECO:0007669"/>
    <property type="project" value="UniProtKB-KW"/>
</dbReference>
<dbReference type="EMBL" id="MW182778">
    <property type="protein sequence ID" value="QTE03412.1"/>
    <property type="molecule type" value="Genomic_DNA"/>
</dbReference>
<keyword evidence="2" id="KW-1140">T=1 icosahedral capsid protein</keyword>